<proteinExistence type="predicted"/>
<evidence type="ECO:0000256" key="2">
    <source>
        <dbReference type="SAM" id="MobiDB-lite"/>
    </source>
</evidence>
<organism evidence="4 5">
    <name type="scientific">Lolium multiflorum</name>
    <name type="common">Italian ryegrass</name>
    <name type="synonym">Lolium perenne subsp. multiflorum</name>
    <dbReference type="NCBI Taxonomy" id="4521"/>
    <lineage>
        <taxon>Eukaryota</taxon>
        <taxon>Viridiplantae</taxon>
        <taxon>Streptophyta</taxon>
        <taxon>Embryophyta</taxon>
        <taxon>Tracheophyta</taxon>
        <taxon>Spermatophyta</taxon>
        <taxon>Magnoliopsida</taxon>
        <taxon>Liliopsida</taxon>
        <taxon>Poales</taxon>
        <taxon>Poaceae</taxon>
        <taxon>BOP clade</taxon>
        <taxon>Pooideae</taxon>
        <taxon>Poodae</taxon>
        <taxon>Poeae</taxon>
        <taxon>Poeae Chloroplast Group 2 (Poeae type)</taxon>
        <taxon>Loliodinae</taxon>
        <taxon>Loliinae</taxon>
        <taxon>Lolium</taxon>
    </lineage>
</organism>
<comment type="caution">
    <text evidence="4">The sequence shown here is derived from an EMBL/GenBank/DDBJ whole genome shotgun (WGS) entry which is preliminary data.</text>
</comment>
<feature type="compositionally biased region" description="Basic and acidic residues" evidence="2">
    <location>
        <begin position="81"/>
        <end position="96"/>
    </location>
</feature>
<feature type="region of interest" description="Disordered" evidence="2">
    <location>
        <begin position="80"/>
        <end position="177"/>
    </location>
</feature>
<sequence>MLSHPLPVGTASLVDECPCNECRTYDDLGRLQTEVQQIPCAPGLIKKMRDEFRELKQGRMSVVEYRDKFLTLVKTQPYGWKEAESSQREPQEKNDEPEWTSPYKKHRNNSSGGFASRYNKPPAQNYRPNHNNNGGPPKPGGNHNHHSNNNNNHPNHNNNHPNNNNTTPNGSNAIPVTPKDKSTVNCYECGVVGHYSNECPKKLARIPPTTAAPLQQRRFARKNPEQ</sequence>
<dbReference type="EMBL" id="JAUUTY010000007">
    <property type="protein sequence ID" value="KAK1610977.1"/>
    <property type="molecule type" value="Genomic_DNA"/>
</dbReference>
<dbReference type="Pfam" id="PF00098">
    <property type="entry name" value="zf-CCHC"/>
    <property type="match status" value="1"/>
</dbReference>
<dbReference type="GO" id="GO:0008270">
    <property type="term" value="F:zinc ion binding"/>
    <property type="evidence" value="ECO:0007669"/>
    <property type="project" value="UniProtKB-KW"/>
</dbReference>
<keyword evidence="1" id="KW-0863">Zinc-finger</keyword>
<dbReference type="PROSITE" id="PS50158">
    <property type="entry name" value="ZF_CCHC"/>
    <property type="match status" value="1"/>
</dbReference>
<evidence type="ECO:0000313" key="4">
    <source>
        <dbReference type="EMBL" id="KAK1610977.1"/>
    </source>
</evidence>
<keyword evidence="1" id="KW-0479">Metal-binding</keyword>
<keyword evidence="5" id="KW-1185">Reference proteome</keyword>
<feature type="domain" description="CCHC-type" evidence="3">
    <location>
        <begin position="186"/>
        <end position="201"/>
    </location>
</feature>
<dbReference type="InterPro" id="IPR001878">
    <property type="entry name" value="Znf_CCHC"/>
</dbReference>
<dbReference type="Proteomes" id="UP001231189">
    <property type="component" value="Unassembled WGS sequence"/>
</dbReference>
<gene>
    <name evidence="4" type="ORF">QYE76_034650</name>
</gene>
<dbReference type="SUPFAM" id="SSF57756">
    <property type="entry name" value="Retrovirus zinc finger-like domains"/>
    <property type="match status" value="1"/>
</dbReference>
<reference evidence="4" key="1">
    <citation type="submission" date="2023-07" db="EMBL/GenBank/DDBJ databases">
        <title>A chromosome-level genome assembly of Lolium multiflorum.</title>
        <authorList>
            <person name="Chen Y."/>
            <person name="Copetti D."/>
            <person name="Kolliker R."/>
            <person name="Studer B."/>
        </authorList>
    </citation>
    <scope>NUCLEOTIDE SEQUENCE</scope>
    <source>
        <strain evidence="4">02402/16</strain>
        <tissue evidence="4">Leaf</tissue>
    </source>
</reference>
<keyword evidence="1" id="KW-0862">Zinc</keyword>
<evidence type="ECO:0000313" key="5">
    <source>
        <dbReference type="Proteomes" id="UP001231189"/>
    </source>
</evidence>
<dbReference type="GO" id="GO:0003676">
    <property type="term" value="F:nucleic acid binding"/>
    <property type="evidence" value="ECO:0007669"/>
    <property type="project" value="InterPro"/>
</dbReference>
<dbReference type="AlphaFoldDB" id="A0AAD8QZJ1"/>
<evidence type="ECO:0000259" key="3">
    <source>
        <dbReference type="PROSITE" id="PS50158"/>
    </source>
</evidence>
<dbReference type="SMART" id="SM00343">
    <property type="entry name" value="ZnF_C2HC"/>
    <property type="match status" value="1"/>
</dbReference>
<feature type="compositionally biased region" description="Low complexity" evidence="2">
    <location>
        <begin position="147"/>
        <end position="172"/>
    </location>
</feature>
<evidence type="ECO:0000256" key="1">
    <source>
        <dbReference type="PROSITE-ProRule" id="PRU00047"/>
    </source>
</evidence>
<dbReference type="InterPro" id="IPR036875">
    <property type="entry name" value="Znf_CCHC_sf"/>
</dbReference>
<protein>
    <recommendedName>
        <fullName evidence="3">CCHC-type domain-containing protein</fullName>
    </recommendedName>
</protein>
<accession>A0AAD8QZJ1</accession>
<dbReference type="Gene3D" id="4.10.60.10">
    <property type="entry name" value="Zinc finger, CCHC-type"/>
    <property type="match status" value="1"/>
</dbReference>
<name>A0AAD8QZJ1_LOLMU</name>
<feature type="region of interest" description="Disordered" evidence="2">
    <location>
        <begin position="207"/>
        <end position="226"/>
    </location>
</feature>